<comment type="caution">
    <text evidence="2">The sequence shown here is derived from an EMBL/GenBank/DDBJ whole genome shotgun (WGS) entry which is preliminary data.</text>
</comment>
<dbReference type="EMBL" id="BAAAYV010000005">
    <property type="protein sequence ID" value="GAA3652760.1"/>
    <property type="molecule type" value="Genomic_DNA"/>
</dbReference>
<keyword evidence="1" id="KW-0472">Membrane</keyword>
<feature type="transmembrane region" description="Helical" evidence="1">
    <location>
        <begin position="12"/>
        <end position="33"/>
    </location>
</feature>
<dbReference type="Proteomes" id="UP001410795">
    <property type="component" value="Unassembled WGS sequence"/>
</dbReference>
<dbReference type="RefSeq" id="WP_221855402.1">
    <property type="nucleotide sequence ID" value="NZ_BAAAYV010000005.1"/>
</dbReference>
<feature type="transmembrane region" description="Helical" evidence="1">
    <location>
        <begin position="99"/>
        <end position="117"/>
    </location>
</feature>
<protein>
    <recommendedName>
        <fullName evidence="4">Histidine kinase</fullName>
    </recommendedName>
</protein>
<organism evidence="2 3">
    <name type="scientific">Microbacterium marinilacus</name>
    <dbReference type="NCBI Taxonomy" id="415209"/>
    <lineage>
        <taxon>Bacteria</taxon>
        <taxon>Bacillati</taxon>
        <taxon>Actinomycetota</taxon>
        <taxon>Actinomycetes</taxon>
        <taxon>Micrococcales</taxon>
        <taxon>Microbacteriaceae</taxon>
        <taxon>Microbacterium</taxon>
    </lineage>
</organism>
<accession>A0ABP7B8G9</accession>
<proteinExistence type="predicted"/>
<feature type="transmembrane region" description="Helical" evidence="1">
    <location>
        <begin position="39"/>
        <end position="62"/>
    </location>
</feature>
<keyword evidence="1" id="KW-0812">Transmembrane</keyword>
<evidence type="ECO:0000313" key="2">
    <source>
        <dbReference type="EMBL" id="GAA3652760.1"/>
    </source>
</evidence>
<evidence type="ECO:0008006" key="4">
    <source>
        <dbReference type="Google" id="ProtNLM"/>
    </source>
</evidence>
<name>A0ABP7B8G9_9MICO</name>
<keyword evidence="1" id="KW-1133">Transmembrane helix</keyword>
<sequence length="138" mass="13532">MPRTVARIAAAVVALEAVGVLALAGWQIVALVGHDTTSAVSAIALIVLTVVGAAAIAAFAAATWAGRSWGRSGGIVTQLLVLAVAGGALTGAYPHLGTALALGVPALVALVLLFLAAREANRAEGRGALAAGDRHPEG</sequence>
<keyword evidence="3" id="KW-1185">Reference proteome</keyword>
<feature type="transmembrane region" description="Helical" evidence="1">
    <location>
        <begin position="74"/>
        <end position="93"/>
    </location>
</feature>
<gene>
    <name evidence="2" type="ORF">GCM10022202_10760</name>
</gene>
<evidence type="ECO:0000313" key="3">
    <source>
        <dbReference type="Proteomes" id="UP001410795"/>
    </source>
</evidence>
<reference evidence="3" key="1">
    <citation type="journal article" date="2019" name="Int. J. Syst. Evol. Microbiol.">
        <title>The Global Catalogue of Microorganisms (GCM) 10K type strain sequencing project: providing services to taxonomists for standard genome sequencing and annotation.</title>
        <authorList>
            <consortium name="The Broad Institute Genomics Platform"/>
            <consortium name="The Broad Institute Genome Sequencing Center for Infectious Disease"/>
            <person name="Wu L."/>
            <person name="Ma J."/>
        </authorList>
    </citation>
    <scope>NUCLEOTIDE SEQUENCE [LARGE SCALE GENOMIC DNA]</scope>
    <source>
        <strain evidence="3">JCM 16546</strain>
    </source>
</reference>
<evidence type="ECO:0000256" key="1">
    <source>
        <dbReference type="SAM" id="Phobius"/>
    </source>
</evidence>